<evidence type="ECO:0000256" key="3">
    <source>
        <dbReference type="ARBA" id="ARBA00022723"/>
    </source>
</evidence>
<dbReference type="GO" id="GO:0004386">
    <property type="term" value="F:helicase activity"/>
    <property type="evidence" value="ECO:0007669"/>
    <property type="project" value="UniProtKB-KW"/>
</dbReference>
<dbReference type="PANTHER" id="PTHR36531">
    <property type="entry name" value="CRISPR-ASSOCIATED EXONUCLEASE CAS4"/>
    <property type="match status" value="1"/>
</dbReference>
<dbReference type="Pfam" id="PF12705">
    <property type="entry name" value="PDDEXK_1"/>
    <property type="match status" value="1"/>
</dbReference>
<keyword evidence="2" id="KW-0540">Nuclease</keyword>
<evidence type="ECO:0000256" key="9">
    <source>
        <dbReference type="ARBA" id="ARBA00023204"/>
    </source>
</evidence>
<organism evidence="11 12">
    <name type="scientific">Ardenticatena maritima</name>
    <dbReference type="NCBI Taxonomy" id="872965"/>
    <lineage>
        <taxon>Bacteria</taxon>
        <taxon>Bacillati</taxon>
        <taxon>Chloroflexota</taxon>
        <taxon>Ardenticatenia</taxon>
        <taxon>Ardenticatenales</taxon>
        <taxon>Ardenticatenaceae</taxon>
        <taxon>Ardenticatena</taxon>
    </lineage>
</organism>
<keyword evidence="7" id="KW-0408">Iron</keyword>
<evidence type="ECO:0000259" key="10">
    <source>
        <dbReference type="Pfam" id="PF12705"/>
    </source>
</evidence>
<dbReference type="GO" id="GO:0046872">
    <property type="term" value="F:metal ion binding"/>
    <property type="evidence" value="ECO:0007669"/>
    <property type="project" value="UniProtKB-KW"/>
</dbReference>
<evidence type="ECO:0000256" key="4">
    <source>
        <dbReference type="ARBA" id="ARBA00022763"/>
    </source>
</evidence>
<evidence type="ECO:0000313" key="11">
    <source>
        <dbReference type="EMBL" id="KPL87359.1"/>
    </source>
</evidence>
<dbReference type="InterPro" id="IPR038726">
    <property type="entry name" value="PDDEXK_AddAB-type"/>
</dbReference>
<reference evidence="11 12" key="1">
    <citation type="submission" date="2015-07" db="EMBL/GenBank/DDBJ databases">
        <title>Whole genome sequence of Ardenticatena maritima DSM 23922.</title>
        <authorList>
            <person name="Hemp J."/>
            <person name="Ward L.M."/>
            <person name="Pace L.A."/>
            <person name="Fischer W.W."/>
        </authorList>
    </citation>
    <scope>NUCLEOTIDE SEQUENCE [LARGE SCALE GENOMIC DNA]</scope>
    <source>
        <strain evidence="11 12">110S</strain>
    </source>
</reference>
<dbReference type="GO" id="GO:0004518">
    <property type="term" value="F:nuclease activity"/>
    <property type="evidence" value="ECO:0007669"/>
    <property type="project" value="UniProtKB-KW"/>
</dbReference>
<evidence type="ECO:0000256" key="6">
    <source>
        <dbReference type="ARBA" id="ARBA00022806"/>
    </source>
</evidence>
<dbReference type="InterPro" id="IPR051827">
    <property type="entry name" value="Cas4_exonuclease"/>
</dbReference>
<dbReference type="AlphaFoldDB" id="A0A0P6XSL7"/>
<dbReference type="GO" id="GO:0016787">
    <property type="term" value="F:hydrolase activity"/>
    <property type="evidence" value="ECO:0007669"/>
    <property type="project" value="UniProtKB-KW"/>
</dbReference>
<accession>A0A0P6XSL7</accession>
<keyword evidence="6" id="KW-0067">ATP-binding</keyword>
<sequence length="172" mass="19490">MVVVGMAGVLLLLGLLLLLWGLRVRHASGVPTGRIVAGDTSGWRALETPLVSHRYRLTGRPDYLIQQGRRLIPVEVKPRRRATRPYEGDLLQLWAYCLLVEETTGHTPPYGVLVYAERQWEIPFDADARRRLLHTLAELETARRGDEQARSHTHAARCRRCGFRTQCSEALA</sequence>
<dbReference type="EMBL" id="LGKN01000006">
    <property type="protein sequence ID" value="KPL87359.1"/>
    <property type="molecule type" value="Genomic_DNA"/>
</dbReference>
<dbReference type="Proteomes" id="UP000050502">
    <property type="component" value="Unassembled WGS sequence"/>
</dbReference>
<name>A0A0P6XSL7_9CHLR</name>
<dbReference type="GO" id="GO:0006281">
    <property type="term" value="P:DNA repair"/>
    <property type="evidence" value="ECO:0007669"/>
    <property type="project" value="UniProtKB-KW"/>
</dbReference>
<protein>
    <recommendedName>
        <fullName evidence="10">PD-(D/E)XK endonuclease-like domain-containing protein</fullName>
    </recommendedName>
</protein>
<keyword evidence="8" id="KW-0411">Iron-sulfur</keyword>
<dbReference type="InterPro" id="IPR011604">
    <property type="entry name" value="PDDEXK-like_dom_sf"/>
</dbReference>
<evidence type="ECO:0000256" key="2">
    <source>
        <dbReference type="ARBA" id="ARBA00022722"/>
    </source>
</evidence>
<evidence type="ECO:0000256" key="8">
    <source>
        <dbReference type="ARBA" id="ARBA00023014"/>
    </source>
</evidence>
<evidence type="ECO:0000256" key="5">
    <source>
        <dbReference type="ARBA" id="ARBA00022801"/>
    </source>
</evidence>
<keyword evidence="3" id="KW-0479">Metal-binding</keyword>
<gene>
    <name evidence="11" type="ORF">SE16_11640</name>
</gene>
<keyword evidence="6" id="KW-0547">Nucleotide-binding</keyword>
<keyword evidence="9" id="KW-0234">DNA repair</keyword>
<dbReference type="PANTHER" id="PTHR36531:SF6">
    <property type="entry name" value="DNA REPLICATION ATP-DEPENDENT HELICASE_NUCLEASE DNA2"/>
    <property type="match status" value="1"/>
</dbReference>
<evidence type="ECO:0000313" key="12">
    <source>
        <dbReference type="Proteomes" id="UP000050502"/>
    </source>
</evidence>
<keyword evidence="4" id="KW-0227">DNA damage</keyword>
<dbReference type="Gene3D" id="3.90.320.10">
    <property type="match status" value="1"/>
</dbReference>
<proteinExistence type="predicted"/>
<dbReference type="GO" id="GO:0051536">
    <property type="term" value="F:iron-sulfur cluster binding"/>
    <property type="evidence" value="ECO:0007669"/>
    <property type="project" value="UniProtKB-KW"/>
</dbReference>
<keyword evidence="6" id="KW-0347">Helicase</keyword>
<evidence type="ECO:0000256" key="1">
    <source>
        <dbReference type="ARBA" id="ARBA00001966"/>
    </source>
</evidence>
<evidence type="ECO:0000256" key="7">
    <source>
        <dbReference type="ARBA" id="ARBA00023004"/>
    </source>
</evidence>
<comment type="caution">
    <text evidence="11">The sequence shown here is derived from an EMBL/GenBank/DDBJ whole genome shotgun (WGS) entry which is preliminary data.</text>
</comment>
<comment type="cofactor">
    <cofactor evidence="1">
        <name>[4Fe-4S] cluster</name>
        <dbReference type="ChEBI" id="CHEBI:49883"/>
    </cofactor>
</comment>
<feature type="domain" description="PD-(D/E)XK endonuclease-like" evidence="10">
    <location>
        <begin position="44"/>
        <end position="167"/>
    </location>
</feature>
<keyword evidence="5" id="KW-0378">Hydrolase</keyword>